<feature type="compositionally biased region" description="Basic and acidic residues" evidence="1">
    <location>
        <begin position="410"/>
        <end position="421"/>
    </location>
</feature>
<evidence type="ECO:0000313" key="3">
    <source>
        <dbReference type="EMBL" id="MFG6439766.1"/>
    </source>
</evidence>
<dbReference type="Pfam" id="PF18722">
    <property type="entry name" value="MazG_C"/>
    <property type="match status" value="1"/>
</dbReference>
<reference evidence="3 4" key="1">
    <citation type="submission" date="2024-08" db="EMBL/GenBank/DDBJ databases">
        <authorList>
            <person name="Lu H."/>
        </authorList>
    </citation>
    <scope>NUCLEOTIDE SEQUENCE [LARGE SCALE GENOMIC DNA]</scope>
    <source>
        <strain evidence="3 4">LKC17W</strain>
    </source>
</reference>
<name>A0ABW7FF13_9BURK</name>
<dbReference type="Proteomes" id="UP001606301">
    <property type="component" value="Unassembled WGS sequence"/>
</dbReference>
<dbReference type="InterPro" id="IPR041407">
    <property type="entry name" value="MazG_C"/>
</dbReference>
<dbReference type="RefSeq" id="WP_394395410.1">
    <property type="nucleotide sequence ID" value="NZ_JBIGHW010000002.1"/>
</dbReference>
<feature type="domain" description="MazG C-terminal" evidence="2">
    <location>
        <begin position="210"/>
        <end position="403"/>
    </location>
</feature>
<accession>A0ABW7FF13</accession>
<dbReference type="CDD" id="cd11541">
    <property type="entry name" value="NTP-PPase_u4"/>
    <property type="match status" value="1"/>
</dbReference>
<dbReference type="EMBL" id="JBIGHW010000002">
    <property type="protein sequence ID" value="MFG6439766.1"/>
    <property type="molecule type" value="Genomic_DNA"/>
</dbReference>
<dbReference type="InterPro" id="IPR011379">
    <property type="entry name" value="MazG-related_GP37"/>
</dbReference>
<evidence type="ECO:0000259" key="2">
    <source>
        <dbReference type="Pfam" id="PF18722"/>
    </source>
</evidence>
<gene>
    <name evidence="3" type="ORF">ACG0Z3_03640</name>
</gene>
<evidence type="ECO:0000313" key="4">
    <source>
        <dbReference type="Proteomes" id="UP001606301"/>
    </source>
</evidence>
<sequence length="434" mass="48536">MKNSAGATQAKALMTLEAYQARADQANQFKGKPDGLSQLRFGLIGEVGGLLAAVKKSYRDFGTAQQAVVKEELGDCFWYLTEVAVGYGHTLSSVGAAGLEELQRRFGVTGPPPNGQLTFMPFDGIYAMCHEQLKSLDRSKQLSDLGAHVGQLMGVTVPPDLVSSTPSALLAELLADLVTVAWMFELKFVDVVSANLEKFESRWPQKGAQYTPPFDLGFPAHERFERKFEVSFIERYYDEGKDNERPYVIQQIRDVNVGDRLTDNRTEPDGYRFHDVFHLAYVAHLGWSPVIRSLLKLKRKSNTRFDENQDGARAAIIEEGIATWIFNHADRHDFYENTDVGKLEYGLLKQVQDMVEGYEVAACPLWQWELAILEGFKVFRQLRDAGSGVITVDMDAHAITFAPLILPPEHAPEPKPRRPREIGAALPLKPVPKP</sequence>
<proteinExistence type="predicted"/>
<organism evidence="3 4">
    <name type="scientific">Pelomonas margarita</name>
    <dbReference type="NCBI Taxonomy" id="3299031"/>
    <lineage>
        <taxon>Bacteria</taxon>
        <taxon>Pseudomonadati</taxon>
        <taxon>Pseudomonadota</taxon>
        <taxon>Betaproteobacteria</taxon>
        <taxon>Burkholderiales</taxon>
        <taxon>Sphaerotilaceae</taxon>
        <taxon>Roseateles</taxon>
    </lineage>
</organism>
<keyword evidence="4" id="KW-1185">Reference proteome</keyword>
<evidence type="ECO:0000256" key="1">
    <source>
        <dbReference type="SAM" id="MobiDB-lite"/>
    </source>
</evidence>
<dbReference type="Gene3D" id="1.10.287.1080">
    <property type="entry name" value="MazG-like"/>
    <property type="match status" value="1"/>
</dbReference>
<comment type="caution">
    <text evidence="3">The sequence shown here is derived from an EMBL/GenBank/DDBJ whole genome shotgun (WGS) entry which is preliminary data.</text>
</comment>
<protein>
    <submittedName>
        <fullName evidence="3">Nucleoside triphosphate pyrophosphohydrolase family protein</fullName>
    </submittedName>
</protein>
<dbReference type="SUPFAM" id="SSF101386">
    <property type="entry name" value="all-alpha NTP pyrophosphatases"/>
    <property type="match status" value="1"/>
</dbReference>
<feature type="region of interest" description="Disordered" evidence="1">
    <location>
        <begin position="409"/>
        <end position="434"/>
    </location>
</feature>